<dbReference type="Proteomes" id="UP000006251">
    <property type="component" value="Unassembled WGS sequence"/>
</dbReference>
<gene>
    <name evidence="1" type="ORF">GPAL_1578</name>
</gene>
<dbReference type="AlphaFoldDB" id="K6ZDN3"/>
<evidence type="ECO:0000313" key="1">
    <source>
        <dbReference type="EMBL" id="GAC28442.1"/>
    </source>
</evidence>
<protein>
    <submittedName>
        <fullName evidence="1">Uncharacterized protein</fullName>
    </submittedName>
</protein>
<accession>K6ZDN3</accession>
<proteinExistence type="predicted"/>
<keyword evidence="2" id="KW-1185">Reference proteome</keyword>
<name>K6ZDN3_9ALTE</name>
<comment type="caution">
    <text evidence="1">The sequence shown here is derived from an EMBL/GenBank/DDBJ whole genome shotgun (WGS) entry which is preliminary data.</text>
</comment>
<dbReference type="EMBL" id="BAEQ01000024">
    <property type="protein sequence ID" value="GAC28442.1"/>
    <property type="molecule type" value="Genomic_DNA"/>
</dbReference>
<evidence type="ECO:0000313" key="2">
    <source>
        <dbReference type="Proteomes" id="UP000006251"/>
    </source>
</evidence>
<organism evidence="1 2">
    <name type="scientific">Brumicola pallidula DSM 14239 = ACAM 615</name>
    <dbReference type="NCBI Taxonomy" id="1121922"/>
    <lineage>
        <taxon>Bacteria</taxon>
        <taxon>Pseudomonadati</taxon>
        <taxon>Pseudomonadota</taxon>
        <taxon>Gammaproteobacteria</taxon>
        <taxon>Alteromonadales</taxon>
        <taxon>Alteromonadaceae</taxon>
        <taxon>Brumicola</taxon>
    </lineage>
</organism>
<sequence length="41" mass="4609">MTAIKAGFLRFCAALEMINMGNNIGPIIIPPNNQRFYPSHF</sequence>
<reference evidence="2" key="1">
    <citation type="journal article" date="2014" name="Environ. Microbiol.">
        <title>Comparative genomics of the marine bacterial genus Glaciecola reveals the high degree of genomic diversity and genomic characteristic for cold adaptation.</title>
        <authorList>
            <person name="Qin Q.L."/>
            <person name="Xie B.B."/>
            <person name="Yu Y."/>
            <person name="Shu Y.L."/>
            <person name="Rong J.C."/>
            <person name="Zhang Y.J."/>
            <person name="Zhao D.L."/>
            <person name="Chen X.L."/>
            <person name="Zhang X.Y."/>
            <person name="Chen B."/>
            <person name="Zhou B.C."/>
            <person name="Zhang Y.Z."/>
        </authorList>
    </citation>
    <scope>NUCLEOTIDE SEQUENCE [LARGE SCALE GENOMIC DNA]</scope>
    <source>
        <strain evidence="2">ACAM 615</strain>
    </source>
</reference>